<dbReference type="InterPro" id="IPR011042">
    <property type="entry name" value="6-blade_b-propeller_TolB-like"/>
</dbReference>
<evidence type="ECO:0000313" key="9">
    <source>
        <dbReference type="EMBL" id="KAK3096767.1"/>
    </source>
</evidence>
<dbReference type="InterPro" id="IPR017907">
    <property type="entry name" value="Znf_RING_CS"/>
</dbReference>
<dbReference type="InterPro" id="IPR047153">
    <property type="entry name" value="TRIM45/56/19-like"/>
</dbReference>
<dbReference type="SMART" id="SM00336">
    <property type="entry name" value="BBOX"/>
    <property type="match status" value="1"/>
</dbReference>
<protein>
    <recommendedName>
        <fullName evidence="11">TRIM56</fullName>
    </recommendedName>
</protein>
<evidence type="ECO:0000256" key="4">
    <source>
        <dbReference type="ARBA" id="ARBA00022833"/>
    </source>
</evidence>
<dbReference type="PANTHER" id="PTHR25462">
    <property type="entry name" value="BONUS, ISOFORM C-RELATED"/>
    <property type="match status" value="1"/>
</dbReference>
<dbReference type="SUPFAM" id="SSF57845">
    <property type="entry name" value="B-box zinc-binding domain"/>
    <property type="match status" value="1"/>
</dbReference>
<reference evidence="9" key="1">
    <citation type="submission" date="2019-08" db="EMBL/GenBank/DDBJ databases">
        <title>The improved chromosome-level genome for the pearl oyster Pinctada fucata martensii using PacBio sequencing and Hi-C.</title>
        <authorList>
            <person name="Zheng Z."/>
        </authorList>
    </citation>
    <scope>NUCLEOTIDE SEQUENCE</scope>
    <source>
        <strain evidence="9">ZZ-2019</strain>
        <tissue evidence="9">Adductor muscle</tissue>
    </source>
</reference>
<dbReference type="Pfam" id="PF13445">
    <property type="entry name" value="zf-RING_UBOX"/>
    <property type="match status" value="1"/>
</dbReference>
<feature type="domain" description="RING-type" evidence="7">
    <location>
        <begin position="13"/>
        <end position="57"/>
    </location>
</feature>
<evidence type="ECO:0000256" key="3">
    <source>
        <dbReference type="ARBA" id="ARBA00022771"/>
    </source>
</evidence>
<accession>A0AA88Y2Y2</accession>
<evidence type="ECO:0000259" key="7">
    <source>
        <dbReference type="PROSITE" id="PS50089"/>
    </source>
</evidence>
<sequence length="638" mass="72669">MDREEKPDELIICPLCHDLFNSPKSLLCLHTFCKVCLHTYMSKELENNGNAVCPVCHSSVGDINRDKYDDWLNNLPSNFMVNSLMDREKSRTGNRNCEVCEQLERVNAATSYCVECCEAYCDQCSQNHTVLKMLRKHRLLPVDEVRMHGISSTEEFIPDCLVHINKKLELFCFDHEMPCCITCMTIHHRGCQNVQTLVEAANMVQKDTNFIAFTDRISKLINSIKEQLTSNEKKGRELMSQLSKVENQAQRKKEEMIAHIEALYKTFEEGIQTIKKQYERDDQSEVLSHKMLLLQNFLKAVDKLKPSSSNIAIFLEYQKMKGKENEVSTLLDQYIAKSRPESIEYIPSETARNFDSIVTSLGETEIRVINPFQRAQVSIKKPKSHNLKEILTIQEKDVRFTDAVFLDSDTVISVDDSKNCIWAFNINGTCMSRSDLPCRPWAVTVAGSSDAAITLRERRMLQFFTFHKKSKKLNKKRTIILKEEPLGIDFSQQCLFVTFSQKIMKLKLDGTTITEMSIPGATSSLHGISSFKNNVIVGDQGYDRKYDIHVINLDANPRIQYQRKFQNVASPVGVATDQSGNIYVAGFSSHNVVKASEDGAIISEILSNSAGFKWPMGIDISHDGKRTHFVTSKQNNDF</sequence>
<evidence type="ECO:0008006" key="11">
    <source>
        <dbReference type="Google" id="ProtNLM"/>
    </source>
</evidence>
<evidence type="ECO:0000256" key="1">
    <source>
        <dbReference type="ARBA" id="ARBA00022553"/>
    </source>
</evidence>
<evidence type="ECO:0000259" key="8">
    <source>
        <dbReference type="PROSITE" id="PS50119"/>
    </source>
</evidence>
<dbReference type="EMBL" id="VSWD01000007">
    <property type="protein sequence ID" value="KAK3096767.1"/>
    <property type="molecule type" value="Genomic_DNA"/>
</dbReference>
<keyword evidence="6" id="KW-0175">Coiled coil</keyword>
<proteinExistence type="predicted"/>
<dbReference type="InterPro" id="IPR001841">
    <property type="entry name" value="Znf_RING"/>
</dbReference>
<evidence type="ECO:0000256" key="2">
    <source>
        <dbReference type="ARBA" id="ARBA00022723"/>
    </source>
</evidence>
<feature type="coiled-coil region" evidence="6">
    <location>
        <begin position="235"/>
        <end position="262"/>
    </location>
</feature>
<gene>
    <name evidence="9" type="ORF">FSP39_003063</name>
</gene>
<dbReference type="GO" id="GO:0008270">
    <property type="term" value="F:zinc ion binding"/>
    <property type="evidence" value="ECO:0007669"/>
    <property type="project" value="UniProtKB-KW"/>
</dbReference>
<dbReference type="PANTHER" id="PTHR25462:SF296">
    <property type="entry name" value="MEIOTIC P26, ISOFORM F"/>
    <property type="match status" value="1"/>
</dbReference>
<organism evidence="9 10">
    <name type="scientific">Pinctada imbricata</name>
    <name type="common">Atlantic pearl-oyster</name>
    <name type="synonym">Pinctada martensii</name>
    <dbReference type="NCBI Taxonomy" id="66713"/>
    <lineage>
        <taxon>Eukaryota</taxon>
        <taxon>Metazoa</taxon>
        <taxon>Spiralia</taxon>
        <taxon>Lophotrochozoa</taxon>
        <taxon>Mollusca</taxon>
        <taxon>Bivalvia</taxon>
        <taxon>Autobranchia</taxon>
        <taxon>Pteriomorphia</taxon>
        <taxon>Pterioida</taxon>
        <taxon>Pterioidea</taxon>
        <taxon>Pteriidae</taxon>
        <taxon>Pinctada</taxon>
    </lineage>
</organism>
<dbReference type="PROSITE" id="PS50119">
    <property type="entry name" value="ZF_BBOX"/>
    <property type="match status" value="1"/>
</dbReference>
<keyword evidence="1" id="KW-0597">Phosphoprotein</keyword>
<keyword evidence="2" id="KW-0479">Metal-binding</keyword>
<dbReference type="SUPFAM" id="SSF57850">
    <property type="entry name" value="RING/U-box"/>
    <property type="match status" value="1"/>
</dbReference>
<evidence type="ECO:0000256" key="5">
    <source>
        <dbReference type="PROSITE-ProRule" id="PRU00024"/>
    </source>
</evidence>
<dbReference type="SMART" id="SM00184">
    <property type="entry name" value="RING"/>
    <property type="match status" value="1"/>
</dbReference>
<comment type="caution">
    <text evidence="9">The sequence shown here is derived from an EMBL/GenBank/DDBJ whole genome shotgun (WGS) entry which is preliminary data.</text>
</comment>
<dbReference type="InterPro" id="IPR000315">
    <property type="entry name" value="Znf_B-box"/>
</dbReference>
<dbReference type="Gene3D" id="3.30.40.10">
    <property type="entry name" value="Zinc/RING finger domain, C3HC4 (zinc finger)"/>
    <property type="match status" value="1"/>
</dbReference>
<feature type="domain" description="B box-type" evidence="8">
    <location>
        <begin position="95"/>
        <end position="142"/>
    </location>
</feature>
<evidence type="ECO:0000256" key="6">
    <source>
        <dbReference type="SAM" id="Coils"/>
    </source>
</evidence>
<dbReference type="Proteomes" id="UP001186944">
    <property type="component" value="Unassembled WGS sequence"/>
</dbReference>
<dbReference type="PROSITE" id="PS00518">
    <property type="entry name" value="ZF_RING_1"/>
    <property type="match status" value="1"/>
</dbReference>
<dbReference type="PROSITE" id="PS50089">
    <property type="entry name" value="ZF_RING_2"/>
    <property type="match status" value="1"/>
</dbReference>
<dbReference type="InterPro" id="IPR027370">
    <property type="entry name" value="Znf-RING_euk"/>
</dbReference>
<dbReference type="AlphaFoldDB" id="A0AA88Y2Y2"/>
<dbReference type="SUPFAM" id="SSF63829">
    <property type="entry name" value="Calcium-dependent phosphotriesterase"/>
    <property type="match status" value="1"/>
</dbReference>
<keyword evidence="10" id="KW-1185">Reference proteome</keyword>
<dbReference type="InterPro" id="IPR013083">
    <property type="entry name" value="Znf_RING/FYVE/PHD"/>
</dbReference>
<evidence type="ECO:0000313" key="10">
    <source>
        <dbReference type="Proteomes" id="UP001186944"/>
    </source>
</evidence>
<dbReference type="Gene3D" id="3.30.160.60">
    <property type="entry name" value="Classic Zinc Finger"/>
    <property type="match status" value="1"/>
</dbReference>
<keyword evidence="3 5" id="KW-0863">Zinc-finger</keyword>
<name>A0AA88Y2Y2_PINIB</name>
<keyword evidence="4" id="KW-0862">Zinc</keyword>
<dbReference type="CDD" id="cd19757">
    <property type="entry name" value="Bbox1"/>
    <property type="match status" value="1"/>
</dbReference>
<dbReference type="Gene3D" id="2.120.10.30">
    <property type="entry name" value="TolB, C-terminal domain"/>
    <property type="match status" value="1"/>
</dbReference>